<dbReference type="STRING" id="7719.ENSCINP00000012582"/>
<evidence type="ECO:0000259" key="1">
    <source>
        <dbReference type="Pfam" id="PF13847"/>
    </source>
</evidence>
<accession>F6YWW0</accession>
<dbReference type="Ensembl" id="ENSCINT00000012582.3">
    <property type="protein sequence ID" value="ENSCINP00000012582.3"/>
    <property type="gene ID" value="ENSCING00000006103.3"/>
</dbReference>
<dbReference type="InterPro" id="IPR029063">
    <property type="entry name" value="SAM-dependent_MTases_sf"/>
</dbReference>
<dbReference type="OMA" id="RTERYME"/>
<reference evidence="3" key="1">
    <citation type="journal article" date="2002" name="Science">
        <title>The draft genome of Ciona intestinalis: insights into chordate and vertebrate origins.</title>
        <authorList>
            <person name="Dehal P."/>
            <person name="Satou Y."/>
            <person name="Campbell R.K."/>
            <person name="Chapman J."/>
            <person name="Degnan B."/>
            <person name="De Tomaso A."/>
            <person name="Davidson B."/>
            <person name="Di Gregorio A."/>
            <person name="Gelpke M."/>
            <person name="Goodstein D.M."/>
            <person name="Harafuji N."/>
            <person name="Hastings K.E."/>
            <person name="Ho I."/>
            <person name="Hotta K."/>
            <person name="Huang W."/>
            <person name="Kawashima T."/>
            <person name="Lemaire P."/>
            <person name="Martinez D."/>
            <person name="Meinertzhagen I.A."/>
            <person name="Necula S."/>
            <person name="Nonaka M."/>
            <person name="Putnam N."/>
            <person name="Rash S."/>
            <person name="Saiga H."/>
            <person name="Satake M."/>
            <person name="Terry A."/>
            <person name="Yamada L."/>
            <person name="Wang H.G."/>
            <person name="Awazu S."/>
            <person name="Azumi K."/>
            <person name="Boore J."/>
            <person name="Branno M."/>
            <person name="Chin-Bow S."/>
            <person name="DeSantis R."/>
            <person name="Doyle S."/>
            <person name="Francino P."/>
            <person name="Keys D.N."/>
            <person name="Haga S."/>
            <person name="Hayashi H."/>
            <person name="Hino K."/>
            <person name="Imai K.S."/>
            <person name="Inaba K."/>
            <person name="Kano S."/>
            <person name="Kobayashi K."/>
            <person name="Kobayashi M."/>
            <person name="Lee B.I."/>
            <person name="Makabe K.W."/>
            <person name="Manohar C."/>
            <person name="Matassi G."/>
            <person name="Medina M."/>
            <person name="Mochizuki Y."/>
            <person name="Mount S."/>
            <person name="Morishita T."/>
            <person name="Miura S."/>
            <person name="Nakayama A."/>
            <person name="Nishizaka S."/>
            <person name="Nomoto H."/>
            <person name="Ohta F."/>
            <person name="Oishi K."/>
            <person name="Rigoutsos I."/>
            <person name="Sano M."/>
            <person name="Sasaki A."/>
            <person name="Sasakura Y."/>
            <person name="Shoguchi E."/>
            <person name="Shin-i T."/>
            <person name="Spagnuolo A."/>
            <person name="Stainier D."/>
            <person name="Suzuki M.M."/>
            <person name="Tassy O."/>
            <person name="Takatori N."/>
            <person name="Tokuoka M."/>
            <person name="Yagi K."/>
            <person name="Yoshizaki F."/>
            <person name="Wada S."/>
            <person name="Zhang C."/>
            <person name="Hyatt P.D."/>
            <person name="Larimer F."/>
            <person name="Detter C."/>
            <person name="Doggett N."/>
            <person name="Glavina T."/>
            <person name="Hawkins T."/>
            <person name="Richardson P."/>
            <person name="Lucas S."/>
            <person name="Kohara Y."/>
            <person name="Levine M."/>
            <person name="Satoh N."/>
            <person name="Rokhsar D.S."/>
        </authorList>
    </citation>
    <scope>NUCLEOTIDE SEQUENCE [LARGE SCALE GENOMIC DNA]</scope>
</reference>
<reference evidence="2" key="4">
    <citation type="submission" date="2025-09" db="UniProtKB">
        <authorList>
            <consortium name="Ensembl"/>
        </authorList>
    </citation>
    <scope>IDENTIFICATION</scope>
</reference>
<dbReference type="PANTHER" id="PTHR43591">
    <property type="entry name" value="METHYLTRANSFERASE"/>
    <property type="match status" value="1"/>
</dbReference>
<dbReference type="InParanoid" id="F6YWW0"/>
<dbReference type="Proteomes" id="UP000008144">
    <property type="component" value="Chromosome 9"/>
</dbReference>
<sequence length="239" mass="26744">MAMSTVDEAYERSMSDYPIESANGKPLFRVVKIKNITRANKYDDDVTAMTYRAPDAAVGKAATLLTEKQKKVFNILDLGSGTGLGGVSLRKFGFQGEITALDGAAKMLQLAMAKNIYSDCNEHILTSNQPLPYPDDTFDLIISVGGFGNNMIQPDCLQEVLRVLKPGCYIVLTIRMHSKCNEYQYCINKELKRLEANGLMQVASREEFMHYNWKDVTIDEGLDFNDQFGEVLALFKDPI</sequence>
<evidence type="ECO:0000313" key="3">
    <source>
        <dbReference type="Proteomes" id="UP000008144"/>
    </source>
</evidence>
<dbReference type="Pfam" id="PF13847">
    <property type="entry name" value="Methyltransf_31"/>
    <property type="match status" value="1"/>
</dbReference>
<dbReference type="HOGENOM" id="CLU_090201_2_0_1"/>
<proteinExistence type="predicted"/>
<name>F6YWW0_CIOIN</name>
<feature type="domain" description="Methyltransferase" evidence="1">
    <location>
        <begin position="73"/>
        <end position="190"/>
    </location>
</feature>
<dbReference type="EMBL" id="EAAA01002894">
    <property type="status" value="NOT_ANNOTATED_CDS"/>
    <property type="molecule type" value="Genomic_DNA"/>
</dbReference>
<protein>
    <recommendedName>
        <fullName evidence="1">Methyltransferase domain-containing protein</fullName>
    </recommendedName>
</protein>
<dbReference type="GeneTree" id="ENSGT00560000077514"/>
<reference evidence="2" key="3">
    <citation type="submission" date="2025-08" db="UniProtKB">
        <authorList>
            <consortium name="Ensembl"/>
        </authorList>
    </citation>
    <scope>IDENTIFICATION</scope>
</reference>
<dbReference type="CDD" id="cd02440">
    <property type="entry name" value="AdoMet_MTases"/>
    <property type="match status" value="1"/>
</dbReference>
<dbReference type="AlphaFoldDB" id="F6YWW0"/>
<organism evidence="2 3">
    <name type="scientific">Ciona intestinalis</name>
    <name type="common">Transparent sea squirt</name>
    <name type="synonym">Ascidia intestinalis</name>
    <dbReference type="NCBI Taxonomy" id="7719"/>
    <lineage>
        <taxon>Eukaryota</taxon>
        <taxon>Metazoa</taxon>
        <taxon>Chordata</taxon>
        <taxon>Tunicata</taxon>
        <taxon>Ascidiacea</taxon>
        <taxon>Phlebobranchia</taxon>
        <taxon>Cionidae</taxon>
        <taxon>Ciona</taxon>
    </lineage>
</organism>
<reference evidence="2" key="2">
    <citation type="journal article" date="2008" name="Genome Biol.">
        <title>Improved genome assembly and evidence-based global gene model set for the chordate Ciona intestinalis: new insight into intron and operon populations.</title>
        <authorList>
            <person name="Satou Y."/>
            <person name="Mineta K."/>
            <person name="Ogasawara M."/>
            <person name="Sasakura Y."/>
            <person name="Shoguchi E."/>
            <person name="Ueno K."/>
            <person name="Yamada L."/>
            <person name="Matsumoto J."/>
            <person name="Wasserscheid J."/>
            <person name="Dewar K."/>
            <person name="Wiley G.B."/>
            <person name="Macmil S.L."/>
            <person name="Roe B.A."/>
            <person name="Zeller R.W."/>
            <person name="Hastings K.E."/>
            <person name="Lemaire P."/>
            <person name="Lindquist E."/>
            <person name="Endo T."/>
            <person name="Hotta K."/>
            <person name="Inaba K."/>
        </authorList>
    </citation>
    <scope>NUCLEOTIDE SEQUENCE [LARGE SCALE GENOMIC DNA]</scope>
    <source>
        <strain evidence="2">wild type</strain>
    </source>
</reference>
<dbReference type="InterPro" id="IPR025714">
    <property type="entry name" value="Methyltranfer_dom"/>
</dbReference>
<dbReference type="Gene3D" id="3.40.50.150">
    <property type="entry name" value="Vaccinia Virus protein VP39"/>
    <property type="match status" value="1"/>
</dbReference>
<keyword evidence="3" id="KW-1185">Reference proteome</keyword>
<dbReference type="SUPFAM" id="SSF53335">
    <property type="entry name" value="S-adenosyl-L-methionine-dependent methyltransferases"/>
    <property type="match status" value="1"/>
</dbReference>
<evidence type="ECO:0000313" key="2">
    <source>
        <dbReference type="Ensembl" id="ENSCINP00000012582.3"/>
    </source>
</evidence>
<dbReference type="PANTHER" id="PTHR43591:SF101">
    <property type="entry name" value="METHYLTRANSFERASE-LIKE PROTEIN 27"/>
    <property type="match status" value="1"/>
</dbReference>